<dbReference type="EMBL" id="AQHW01000025">
    <property type="protein sequence ID" value="KKB49432.1"/>
    <property type="molecule type" value="Genomic_DNA"/>
</dbReference>
<protein>
    <submittedName>
        <fullName evidence="3">Uncharacterized protein</fullName>
    </submittedName>
</protein>
<gene>
    <name evidence="3" type="ORF">HMPREF1536_04496</name>
</gene>
<evidence type="ECO:0000256" key="2">
    <source>
        <dbReference type="SAM" id="Phobius"/>
    </source>
</evidence>
<evidence type="ECO:0000313" key="4">
    <source>
        <dbReference type="Proteomes" id="UP000033035"/>
    </source>
</evidence>
<accession>A0A0F5IWB8</accession>
<organism evidence="3 4">
    <name type="scientific">Parabacteroides gordonii MS-1 = DSM 23371</name>
    <dbReference type="NCBI Taxonomy" id="1203610"/>
    <lineage>
        <taxon>Bacteria</taxon>
        <taxon>Pseudomonadati</taxon>
        <taxon>Bacteroidota</taxon>
        <taxon>Bacteroidia</taxon>
        <taxon>Bacteroidales</taxon>
        <taxon>Tannerellaceae</taxon>
        <taxon>Parabacteroides</taxon>
    </lineage>
</organism>
<feature type="transmembrane region" description="Helical" evidence="2">
    <location>
        <begin position="123"/>
        <end position="143"/>
    </location>
</feature>
<keyword evidence="2" id="KW-0472">Membrane</keyword>
<comment type="caution">
    <text evidence="3">The sequence shown here is derived from an EMBL/GenBank/DDBJ whole genome shotgun (WGS) entry which is preliminary data.</text>
</comment>
<evidence type="ECO:0000256" key="1">
    <source>
        <dbReference type="SAM" id="Coils"/>
    </source>
</evidence>
<dbReference type="RefSeq" id="WP_147337534.1">
    <property type="nucleotide sequence ID" value="NZ_KE386763.1"/>
</dbReference>
<keyword evidence="2" id="KW-0812">Transmembrane</keyword>
<dbReference type="HOGENOM" id="CLU_1757082_0_0_10"/>
<name>A0A0F5IWB8_9BACT</name>
<proteinExistence type="predicted"/>
<dbReference type="PATRIC" id="fig|1203610.3.peg.4583"/>
<keyword evidence="1" id="KW-0175">Coiled coil</keyword>
<evidence type="ECO:0000313" key="3">
    <source>
        <dbReference type="EMBL" id="KKB49432.1"/>
    </source>
</evidence>
<feature type="coiled-coil region" evidence="1">
    <location>
        <begin position="92"/>
        <end position="119"/>
    </location>
</feature>
<keyword evidence="2" id="KW-1133">Transmembrane helix</keyword>
<reference evidence="3 4" key="1">
    <citation type="submission" date="2013-04" db="EMBL/GenBank/DDBJ databases">
        <title>The Genome Sequence of Parabacteroides gordonii DSM 23371.</title>
        <authorList>
            <consortium name="The Broad Institute Genomics Platform"/>
            <person name="Earl A."/>
            <person name="Ward D."/>
            <person name="Feldgarden M."/>
            <person name="Gevers D."/>
            <person name="Martens E."/>
            <person name="Sakamoto M."/>
            <person name="Benno Y."/>
            <person name="Suzuki N."/>
            <person name="Matsunaga N."/>
            <person name="Koshihara K."/>
            <person name="Seki M."/>
            <person name="Komiya H."/>
            <person name="Walker B."/>
            <person name="Young S."/>
            <person name="Zeng Q."/>
            <person name="Gargeya S."/>
            <person name="Fitzgerald M."/>
            <person name="Haas B."/>
            <person name="Abouelleil A."/>
            <person name="Allen A.W."/>
            <person name="Alvarado L."/>
            <person name="Arachchi H.M."/>
            <person name="Berlin A.M."/>
            <person name="Chapman S.B."/>
            <person name="Gainer-Dewar J."/>
            <person name="Goldberg J."/>
            <person name="Griggs A."/>
            <person name="Gujja S."/>
            <person name="Hansen M."/>
            <person name="Howarth C."/>
            <person name="Imamovic A."/>
            <person name="Ireland A."/>
            <person name="Larimer J."/>
            <person name="McCowan C."/>
            <person name="Murphy C."/>
            <person name="Pearson M."/>
            <person name="Poon T.W."/>
            <person name="Priest M."/>
            <person name="Roberts A."/>
            <person name="Saif S."/>
            <person name="Shea T."/>
            <person name="Sisk P."/>
            <person name="Sykes S."/>
            <person name="Wortman J."/>
            <person name="Nusbaum C."/>
            <person name="Birren B."/>
        </authorList>
    </citation>
    <scope>NUCLEOTIDE SEQUENCE [LARGE SCALE GENOMIC DNA]</scope>
    <source>
        <strain evidence="3 4">MS-1</strain>
    </source>
</reference>
<sequence>MKFSLFFFIILFFANCSTRKQTNSSRQQTDSLRQTSRLSVWTTKIPESRARLTIPVGRLKELPSGAAFVQKSGQATAEIRFLHDTLFVSATCDSLQALVYQYEEQNEQLHARLENSQTEKSQSPRACVGIIVLLFLVCIIFGWRHHSLFHD</sequence>
<keyword evidence="4" id="KW-1185">Reference proteome</keyword>
<dbReference type="AlphaFoldDB" id="A0A0F5IWB8"/>
<dbReference type="Proteomes" id="UP000033035">
    <property type="component" value="Unassembled WGS sequence"/>
</dbReference>